<evidence type="ECO:0000256" key="2">
    <source>
        <dbReference type="SAM" id="Phobius"/>
    </source>
</evidence>
<feature type="region of interest" description="Disordered" evidence="1">
    <location>
        <begin position="109"/>
        <end position="129"/>
    </location>
</feature>
<keyword evidence="2" id="KW-0812">Transmembrane</keyword>
<name>A0A510NVB0_TALPI</name>
<dbReference type="Proteomes" id="UP000053095">
    <property type="component" value="Unassembled WGS sequence"/>
</dbReference>
<accession>A0A510NVB0</accession>
<evidence type="ECO:0000313" key="4">
    <source>
        <dbReference type="Proteomes" id="UP000053095"/>
    </source>
</evidence>
<dbReference type="Pfam" id="PF11204">
    <property type="entry name" value="DUF2985"/>
    <property type="match status" value="1"/>
</dbReference>
<feature type="transmembrane region" description="Helical" evidence="2">
    <location>
        <begin position="313"/>
        <end position="337"/>
    </location>
</feature>
<keyword evidence="4" id="KW-1185">Reference proteome</keyword>
<organism evidence="3 4">
    <name type="scientific">Talaromyces pinophilus</name>
    <name type="common">Penicillium pinophilum</name>
    <dbReference type="NCBI Taxonomy" id="128442"/>
    <lineage>
        <taxon>Eukaryota</taxon>
        <taxon>Fungi</taxon>
        <taxon>Dikarya</taxon>
        <taxon>Ascomycota</taxon>
        <taxon>Pezizomycotina</taxon>
        <taxon>Eurotiomycetes</taxon>
        <taxon>Eurotiomycetidae</taxon>
        <taxon>Eurotiales</taxon>
        <taxon>Trichocomaceae</taxon>
        <taxon>Talaromyces</taxon>
        <taxon>Talaromyces sect. Talaromyces</taxon>
    </lineage>
</organism>
<evidence type="ECO:0000313" key="3">
    <source>
        <dbReference type="EMBL" id="GAM36199.1"/>
    </source>
</evidence>
<gene>
    <name evidence="3" type="ORF">TCE0_018f05104</name>
</gene>
<feature type="transmembrane region" description="Helical" evidence="2">
    <location>
        <begin position="153"/>
        <end position="174"/>
    </location>
</feature>
<feature type="transmembrane region" description="Helical" evidence="2">
    <location>
        <begin position="202"/>
        <end position="219"/>
    </location>
</feature>
<protein>
    <recommendedName>
        <fullName evidence="5">Alpha-L-rhamnosidase C</fullName>
    </recommendedName>
</protein>
<keyword evidence="2" id="KW-0472">Membrane</keyword>
<dbReference type="EMBL" id="DF933814">
    <property type="protein sequence ID" value="GAM36199.1"/>
    <property type="molecule type" value="Genomic_DNA"/>
</dbReference>
<proteinExistence type="predicted"/>
<dbReference type="InterPro" id="IPR021369">
    <property type="entry name" value="DUF2985"/>
</dbReference>
<evidence type="ECO:0008006" key="5">
    <source>
        <dbReference type="Google" id="ProtNLM"/>
    </source>
</evidence>
<feature type="transmembrane region" description="Helical" evidence="2">
    <location>
        <begin position="285"/>
        <end position="307"/>
    </location>
</feature>
<feature type="compositionally biased region" description="Basic and acidic residues" evidence="1">
    <location>
        <begin position="117"/>
        <end position="129"/>
    </location>
</feature>
<dbReference type="PANTHER" id="PTHR35872">
    <property type="entry name" value="INTEGRAL MEMBRANE PROTEIN (AFU_ORTHOLOGUE AFUA_5G07110)"/>
    <property type="match status" value="1"/>
</dbReference>
<evidence type="ECO:0000256" key="1">
    <source>
        <dbReference type="SAM" id="MobiDB-lite"/>
    </source>
</evidence>
<dbReference type="AlphaFoldDB" id="A0A510NVB0"/>
<sequence length="356" mass="40170">MAQLEPPKSPTVAQRLRKASTSVRGVVVNYNPQPGMWAATRTAIAYAPTLGELRHPVNGGENMVYNAHGHGARSTPYADPDYPALTTTEIKAPAVLERRDTIIESTTLVDEPATSPGEREEARVSSEEKHNRKETFCHALAVGWKFVRTPKGFLMTIYGLNIVAWGAMLCFLLLDAAPVMDHPNKDSNDSPRKKWIEIDSQILNALFYVTGFGLAPWRFRDLYWMIQARLKQNQHAMMRLCKQNESWFRSPQWYHGVDLKGGQHEKQVTFTGEVTPPTRLWKLGFVVWMMVLNTLFQCALSGMMWGYNRLNRPIWAVGTFIGLGCGVSLLAGIMIWWEGRKVKKIEGPPVVKTEAE</sequence>
<keyword evidence="2" id="KW-1133">Transmembrane helix</keyword>
<reference evidence="4" key="1">
    <citation type="journal article" date="2015" name="Genome Announc.">
        <title>Draft genome sequence of Talaromyces cellulolyticus strain Y-94, a source of lignocellulosic biomass-degrading enzymes.</title>
        <authorList>
            <person name="Fujii T."/>
            <person name="Koike H."/>
            <person name="Sawayama S."/>
            <person name="Yano S."/>
            <person name="Inoue H."/>
        </authorList>
    </citation>
    <scope>NUCLEOTIDE SEQUENCE [LARGE SCALE GENOMIC DNA]</scope>
    <source>
        <strain evidence="4">Y-94</strain>
    </source>
</reference>
<dbReference type="PANTHER" id="PTHR35872:SF1">
    <property type="entry name" value="ALPHA-L-RHAMNOSIDASE C"/>
    <property type="match status" value="1"/>
</dbReference>